<gene>
    <name evidence="2" type="ORF">FHX78_12132</name>
</gene>
<accession>A0A561SGW1</accession>
<dbReference type="AlphaFoldDB" id="A0A561SGW1"/>
<evidence type="ECO:0000313" key="2">
    <source>
        <dbReference type="EMBL" id="TWF74100.1"/>
    </source>
</evidence>
<evidence type="ECO:0000313" key="3">
    <source>
        <dbReference type="Proteomes" id="UP000316603"/>
    </source>
</evidence>
<feature type="region of interest" description="Disordered" evidence="1">
    <location>
        <begin position="70"/>
        <end position="110"/>
    </location>
</feature>
<evidence type="ECO:0000256" key="1">
    <source>
        <dbReference type="SAM" id="MobiDB-lite"/>
    </source>
</evidence>
<sequence length="110" mass="11515">MPNRNEPLPIYVPQASRHQQAALAEQNAEIERVRREVIDSGFAPVGGSRLPSYDEVVTDSVRAAALQAVPGAVPGTPQQGHTSTPATGVPAHTPSQNDRGTTAPARASGR</sequence>
<proteinExistence type="predicted"/>
<dbReference type="Proteomes" id="UP000316603">
    <property type="component" value="Unassembled WGS sequence"/>
</dbReference>
<comment type="caution">
    <text evidence="2">The sequence shown here is derived from an EMBL/GenBank/DDBJ whole genome shotgun (WGS) entry which is preliminary data.</text>
</comment>
<name>A0A561SGW1_9ACTN</name>
<organism evidence="2 3">
    <name type="scientific">Streptomyces capillispiralis</name>
    <dbReference type="NCBI Taxonomy" id="68182"/>
    <lineage>
        <taxon>Bacteria</taxon>
        <taxon>Bacillati</taxon>
        <taxon>Actinomycetota</taxon>
        <taxon>Actinomycetes</taxon>
        <taxon>Kitasatosporales</taxon>
        <taxon>Streptomycetaceae</taxon>
        <taxon>Streptomyces</taxon>
    </lineage>
</organism>
<dbReference type="EMBL" id="VIWV01000002">
    <property type="protein sequence ID" value="TWF74100.1"/>
    <property type="molecule type" value="Genomic_DNA"/>
</dbReference>
<reference evidence="2 3" key="1">
    <citation type="submission" date="2019-06" db="EMBL/GenBank/DDBJ databases">
        <title>Sequencing the genomes of 1000 actinobacteria strains.</title>
        <authorList>
            <person name="Klenk H.-P."/>
        </authorList>
    </citation>
    <scope>NUCLEOTIDE SEQUENCE [LARGE SCALE GENOMIC DNA]</scope>
    <source>
        <strain evidence="2 3">DSM 41695</strain>
    </source>
</reference>
<keyword evidence="3" id="KW-1185">Reference proteome</keyword>
<protein>
    <submittedName>
        <fullName evidence="2">Uncharacterized protein</fullName>
    </submittedName>
</protein>
<feature type="compositionally biased region" description="Polar residues" evidence="1">
    <location>
        <begin position="76"/>
        <end position="86"/>
    </location>
</feature>